<reference evidence="2" key="2">
    <citation type="submission" date="2018-04" db="EMBL/GenBank/DDBJ databases">
        <title>OnivRS2 (Oryza nivara Reference Sequence Version 2).</title>
        <authorList>
            <person name="Zhang J."/>
            <person name="Kudrna D."/>
            <person name="Lee S."/>
            <person name="Talag J."/>
            <person name="Rajasekar S."/>
            <person name="Welchert J."/>
            <person name="Hsing Y.-I."/>
            <person name="Wing R.A."/>
        </authorList>
    </citation>
    <scope>NUCLEOTIDE SEQUENCE [LARGE SCALE GENOMIC DNA]</scope>
</reference>
<dbReference type="HOGENOM" id="CLU_2030273_0_0_1"/>
<dbReference type="EnsemblPlants" id="ONIVA01G27060.1">
    <property type="protein sequence ID" value="ONIVA01G27060.1"/>
    <property type="gene ID" value="ONIVA01G27060"/>
</dbReference>
<keyword evidence="3" id="KW-1185">Reference proteome</keyword>
<evidence type="ECO:0000313" key="3">
    <source>
        <dbReference type="Proteomes" id="UP000006591"/>
    </source>
</evidence>
<dbReference type="Proteomes" id="UP000006591">
    <property type="component" value="Chromosome 1"/>
</dbReference>
<feature type="region of interest" description="Disordered" evidence="1">
    <location>
        <begin position="1"/>
        <end position="145"/>
    </location>
</feature>
<reference evidence="2" key="1">
    <citation type="submission" date="2015-04" db="UniProtKB">
        <authorList>
            <consortium name="EnsemblPlants"/>
        </authorList>
    </citation>
    <scope>IDENTIFICATION</scope>
    <source>
        <strain evidence="2">SL10</strain>
    </source>
</reference>
<evidence type="ECO:0000256" key="1">
    <source>
        <dbReference type="SAM" id="MobiDB-lite"/>
    </source>
</evidence>
<sequence length="145" mass="15291">MNTDAARRARRPTRWHGSGAPAVEEAEAAAWIRSGGGGGGGRGGRLDDGGDMDLEGVDDDNSTTAARQWDLEGVDDDDSTTAAARRRPRLSSPPMPSVVVLASETATDDIFPPPPSHFSSAHPLASPLPHRRLDSVARPVSYKPV</sequence>
<accession>A0A0E0FPZ9</accession>
<feature type="compositionally biased region" description="Low complexity" evidence="1">
    <location>
        <begin position="117"/>
        <end position="127"/>
    </location>
</feature>
<organism evidence="2">
    <name type="scientific">Oryza nivara</name>
    <name type="common">Indian wild rice</name>
    <name type="synonym">Oryza sativa f. spontanea</name>
    <dbReference type="NCBI Taxonomy" id="4536"/>
    <lineage>
        <taxon>Eukaryota</taxon>
        <taxon>Viridiplantae</taxon>
        <taxon>Streptophyta</taxon>
        <taxon>Embryophyta</taxon>
        <taxon>Tracheophyta</taxon>
        <taxon>Spermatophyta</taxon>
        <taxon>Magnoliopsida</taxon>
        <taxon>Liliopsida</taxon>
        <taxon>Poales</taxon>
        <taxon>Poaceae</taxon>
        <taxon>BOP clade</taxon>
        <taxon>Oryzoideae</taxon>
        <taxon>Oryzeae</taxon>
        <taxon>Oryzinae</taxon>
        <taxon>Oryza</taxon>
    </lineage>
</organism>
<dbReference type="Gramene" id="ONIVA01G27060.1">
    <property type="protein sequence ID" value="ONIVA01G27060.1"/>
    <property type="gene ID" value="ONIVA01G27060"/>
</dbReference>
<protein>
    <submittedName>
        <fullName evidence="2">Uncharacterized protein</fullName>
    </submittedName>
</protein>
<name>A0A0E0FPZ9_ORYNI</name>
<evidence type="ECO:0000313" key="2">
    <source>
        <dbReference type="EnsemblPlants" id="ONIVA01G27060.1"/>
    </source>
</evidence>
<feature type="compositionally biased region" description="Gly residues" evidence="1">
    <location>
        <begin position="34"/>
        <end position="43"/>
    </location>
</feature>
<feature type="compositionally biased region" description="Acidic residues" evidence="1">
    <location>
        <begin position="49"/>
        <end position="61"/>
    </location>
</feature>
<proteinExistence type="predicted"/>
<dbReference type="AlphaFoldDB" id="A0A0E0FPZ9"/>